<proteinExistence type="predicted"/>
<dbReference type="PANTHER" id="PTHR20916">
    <property type="entry name" value="CYSTEINE AND GLYCINE-RICH PROTEIN 2 BINDING PROTEIN"/>
    <property type="match status" value="1"/>
</dbReference>
<name>A0A6H5IFP5_9HYME</name>
<gene>
    <name evidence="2" type="ORF">TBRA_LOCUS8821</name>
</gene>
<organism evidence="2 3">
    <name type="scientific">Trichogramma brassicae</name>
    <dbReference type="NCBI Taxonomy" id="86971"/>
    <lineage>
        <taxon>Eukaryota</taxon>
        <taxon>Metazoa</taxon>
        <taxon>Ecdysozoa</taxon>
        <taxon>Arthropoda</taxon>
        <taxon>Hexapoda</taxon>
        <taxon>Insecta</taxon>
        <taxon>Pterygota</taxon>
        <taxon>Neoptera</taxon>
        <taxon>Endopterygota</taxon>
        <taxon>Hymenoptera</taxon>
        <taxon>Apocrita</taxon>
        <taxon>Proctotrupomorpha</taxon>
        <taxon>Chalcidoidea</taxon>
        <taxon>Trichogrammatidae</taxon>
        <taxon>Trichogramma</taxon>
    </lineage>
</organism>
<keyword evidence="3" id="KW-1185">Reference proteome</keyword>
<evidence type="ECO:0000313" key="2">
    <source>
        <dbReference type="EMBL" id="CAB0036983.1"/>
    </source>
</evidence>
<sequence length="254" mass="28452">MHKDAKNNDEEVAPPPPRDTTLVSDWQGFLITFRVRCAARTEARNDILRSRHISSARERASNSVPREIRSHVGNHTHVAIHTHTYKLTRQQHQQFRALGIGQRPYLDTTTSLTTHLRGLEPYRRSKHHHHHHHNHHHHAGGTAGGASPLHPRAVLANNNNNNENISNNNANNNNNNSSRSNNNNSSSNNNNNSGSNGNCETNPQSNSSRTSPSSASHLSSSNQPDQDCYSIKYDEAKQQHSPPQHGGEDDRFEF</sequence>
<feature type="compositionally biased region" description="Low complexity" evidence="1">
    <location>
        <begin position="205"/>
        <end position="221"/>
    </location>
</feature>
<dbReference type="EMBL" id="CADCXV010000840">
    <property type="protein sequence ID" value="CAB0036983.1"/>
    <property type="molecule type" value="Genomic_DNA"/>
</dbReference>
<dbReference type="Proteomes" id="UP000479190">
    <property type="component" value="Unassembled WGS sequence"/>
</dbReference>
<dbReference type="PANTHER" id="PTHR20916:SF12">
    <property type="entry name" value="ANCESTRAL COATOMER ELEMENT 1 SEC16_SEC31 DOMAIN-CONTAINING PROTEIN-RELATED"/>
    <property type="match status" value="1"/>
</dbReference>
<dbReference type="OrthoDB" id="10029800at2759"/>
<feature type="compositionally biased region" description="Basic residues" evidence="1">
    <location>
        <begin position="124"/>
        <end position="139"/>
    </location>
</feature>
<accession>A0A6H5IFP5</accession>
<reference evidence="2 3" key="1">
    <citation type="submission" date="2020-02" db="EMBL/GenBank/DDBJ databases">
        <authorList>
            <person name="Ferguson B K."/>
        </authorList>
    </citation>
    <scope>NUCLEOTIDE SEQUENCE [LARGE SCALE GENOMIC DNA]</scope>
</reference>
<evidence type="ECO:0000313" key="3">
    <source>
        <dbReference type="Proteomes" id="UP000479190"/>
    </source>
</evidence>
<feature type="compositionally biased region" description="Low complexity" evidence="1">
    <location>
        <begin position="157"/>
        <end position="198"/>
    </location>
</feature>
<dbReference type="GO" id="GO:0004402">
    <property type="term" value="F:histone acetyltransferase activity"/>
    <property type="evidence" value="ECO:0007669"/>
    <property type="project" value="TreeGrafter"/>
</dbReference>
<feature type="region of interest" description="Disordered" evidence="1">
    <location>
        <begin position="124"/>
        <end position="254"/>
    </location>
</feature>
<protein>
    <submittedName>
        <fullName evidence="2">Uncharacterized protein</fullName>
    </submittedName>
</protein>
<evidence type="ECO:0000256" key="1">
    <source>
        <dbReference type="SAM" id="MobiDB-lite"/>
    </source>
</evidence>
<dbReference type="AlphaFoldDB" id="A0A6H5IFP5"/>